<proteinExistence type="predicted"/>
<dbReference type="SUPFAM" id="SSF117281">
    <property type="entry name" value="Kelch motif"/>
    <property type="match status" value="1"/>
</dbReference>
<sequence>MSDTECTGLKPWYDRCTVALPEITDIAEKRLVPQLVSLGHNEAMLVYRTRRPNWRILSLFNGSLLETVLNVPPILALKRTDPVLTKLGTSVVVYARTVQDSTRGSVVYRFTLDDRVWQEVVIAGECPPPRALPVFFPIEDSQLIMACGLDEEDVDTPPQDIWQLDLREKIWTSLGQLPSTANRPQDNAVLLDRYCVFPRRQGGFSVSFQDAGWVSEDSNWVLCSRREMELNDVFEILGSYLKRLFIFRPRHRQALDSLPVCLYDIVSGDLVPCEPLPLYASSAYSATMLNPTTALFVGSTKTLLVDVLPGILDADCYKEV</sequence>
<dbReference type="Gene3D" id="2.120.10.80">
    <property type="entry name" value="Kelch-type beta propeller"/>
    <property type="match status" value="1"/>
</dbReference>
<reference evidence="1 2" key="1">
    <citation type="journal article" date="2018" name="PLoS ONE">
        <title>The draft genome of Kipferlia bialata reveals reductive genome evolution in fornicate parasites.</title>
        <authorList>
            <person name="Tanifuji G."/>
            <person name="Takabayashi S."/>
            <person name="Kume K."/>
            <person name="Takagi M."/>
            <person name="Nakayama T."/>
            <person name="Kamikawa R."/>
            <person name="Inagaki Y."/>
            <person name="Hashimoto T."/>
        </authorList>
    </citation>
    <scope>NUCLEOTIDE SEQUENCE [LARGE SCALE GENOMIC DNA]</scope>
    <source>
        <strain evidence="1">NY0173</strain>
    </source>
</reference>
<dbReference type="EMBL" id="BDIP01001938">
    <property type="protein sequence ID" value="GCA62980.1"/>
    <property type="molecule type" value="Genomic_DNA"/>
</dbReference>
<evidence type="ECO:0000313" key="2">
    <source>
        <dbReference type="Proteomes" id="UP000265618"/>
    </source>
</evidence>
<accession>A0A391NQ23</accession>
<protein>
    <recommendedName>
        <fullName evidence="3">Kelch-type beta propeller</fullName>
    </recommendedName>
</protein>
<evidence type="ECO:0008006" key="3">
    <source>
        <dbReference type="Google" id="ProtNLM"/>
    </source>
</evidence>
<dbReference type="Proteomes" id="UP000265618">
    <property type="component" value="Unassembled WGS sequence"/>
</dbReference>
<organism evidence="1 2">
    <name type="scientific">Kipferlia bialata</name>
    <dbReference type="NCBI Taxonomy" id="797122"/>
    <lineage>
        <taxon>Eukaryota</taxon>
        <taxon>Metamonada</taxon>
        <taxon>Carpediemonas-like organisms</taxon>
        <taxon>Kipferlia</taxon>
    </lineage>
</organism>
<dbReference type="AlphaFoldDB" id="A0A391NQ23"/>
<dbReference type="InterPro" id="IPR015915">
    <property type="entry name" value="Kelch-typ_b-propeller"/>
</dbReference>
<gene>
    <name evidence="1" type="ORF">KIPB_007100</name>
</gene>
<dbReference type="OrthoDB" id="10001928at2759"/>
<name>A0A391NQ23_9EUKA</name>
<evidence type="ECO:0000313" key="1">
    <source>
        <dbReference type="EMBL" id="GCA62980.1"/>
    </source>
</evidence>
<keyword evidence="2" id="KW-1185">Reference proteome</keyword>
<comment type="caution">
    <text evidence="1">The sequence shown here is derived from an EMBL/GenBank/DDBJ whole genome shotgun (WGS) entry which is preliminary data.</text>
</comment>